<dbReference type="EMBL" id="CAJNOM010000086">
    <property type="protein sequence ID" value="CAF1015968.1"/>
    <property type="molecule type" value="Genomic_DNA"/>
</dbReference>
<dbReference type="GO" id="GO:0000287">
    <property type="term" value="F:magnesium ion binding"/>
    <property type="evidence" value="ECO:0007669"/>
    <property type="project" value="TreeGrafter"/>
</dbReference>
<gene>
    <name evidence="2" type="ORF">BJG266_LOCUS8875</name>
    <name evidence="3" type="ORF">QVE165_LOCUS15728</name>
    <name evidence="1" type="ORF">QVE165_LOCUS5756</name>
</gene>
<sequence>MTSTTTSSLDTDWYSEANVLLKKIVDQYDEDHELGTLNSSIYDTAWVSMIDKSINGVRQWLFPDAFQFILDCQSSIGGWQVDCPSIDGIVNTLVCLLSLKRHQSTIHLWKESQDSIVHRIDTAIAFLNSQLNDWEVMKTERVAFELIIPTLFDLLEKEFGITFKFRDCAALLALNHKKMSMIKDSMIYETQSSCHHTLEAFIGKINFDRLVNLKCQGSFMASPSSTAAYLMNASVWDEEAEQYLRRVTSHCEKYGNRGVPTFWPTTIFASSWVICNLLENGFEANKLDKYCLDRIKDMLKRVLTVQDGIVGFAEHQLPDADDTAKSLTVLHYLGDSPSVQPLITNFEVDTHFRCYLEERNPSISANCNVLISLLHVSTPEQYTDQIEKVVTFICDKWWTNDGMLTDKWHLSWLYPAMLVSQGLTLLLYRHDDIPFPSLPDNLIKDKVPIVLFQLIVRILQSQSVETGSWGENGSRQETSYAIIALANLASLPFVESIRAQIDVAIARGRAYLQSTSHTNSTEVESKELLWIDKIVYGSELTASKTDQDQLQLELKSFILANFKQCEDSIRLEAQTSIITFDTPRSSYFRWIHTTAIDHFSTPCIFAFLTCLLSNTHDGKADFFPTSEIKYIVRDCISHISIKSRIYNDYGSLRRDREEKNLNSVFFPEFEGQLNKTDTELKEELMHIDEYESKCLDVSMMELRRIATQKFGTSMGNRLYEVIKLYYNSNTIYQQIYALKDIVTRS</sequence>
<dbReference type="SUPFAM" id="SSF48239">
    <property type="entry name" value="Terpenoid cyclases/Protein prenyltransferases"/>
    <property type="match status" value="1"/>
</dbReference>
<dbReference type="Proteomes" id="UP000663832">
    <property type="component" value="Unassembled WGS sequence"/>
</dbReference>
<dbReference type="Gene3D" id="1.50.10.160">
    <property type="match status" value="1"/>
</dbReference>
<dbReference type="OrthoDB" id="2343925at2759"/>
<dbReference type="InterPro" id="IPR008930">
    <property type="entry name" value="Terpenoid_cyclase/PrenylTrfase"/>
</dbReference>
<accession>A0A814HVM6</accession>
<evidence type="ECO:0000313" key="1">
    <source>
        <dbReference type="EMBL" id="CAF0830535.1"/>
    </source>
</evidence>
<evidence type="ECO:0000313" key="2">
    <source>
        <dbReference type="EMBL" id="CAF0870583.1"/>
    </source>
</evidence>
<dbReference type="AlphaFoldDB" id="A0A814HVM6"/>
<dbReference type="Proteomes" id="UP000663877">
    <property type="component" value="Unassembled WGS sequence"/>
</dbReference>
<dbReference type="Gene3D" id="1.50.10.20">
    <property type="match status" value="1"/>
</dbReference>
<proteinExistence type="predicted"/>
<reference evidence="3" key="1">
    <citation type="submission" date="2021-02" db="EMBL/GenBank/DDBJ databases">
        <authorList>
            <person name="Nowell W R."/>
        </authorList>
    </citation>
    <scope>NUCLEOTIDE SEQUENCE</scope>
</reference>
<dbReference type="EMBL" id="CAJNOI010000028">
    <property type="protein sequence ID" value="CAF0870583.1"/>
    <property type="molecule type" value="Genomic_DNA"/>
</dbReference>
<evidence type="ECO:0000313" key="3">
    <source>
        <dbReference type="EMBL" id="CAF1015968.1"/>
    </source>
</evidence>
<keyword evidence="4" id="KW-1185">Reference proteome</keyword>
<dbReference type="GO" id="GO:0016102">
    <property type="term" value="P:diterpenoid biosynthetic process"/>
    <property type="evidence" value="ECO:0007669"/>
    <property type="project" value="TreeGrafter"/>
</dbReference>
<dbReference type="GO" id="GO:0010333">
    <property type="term" value="F:terpene synthase activity"/>
    <property type="evidence" value="ECO:0007669"/>
    <property type="project" value="InterPro"/>
</dbReference>
<dbReference type="InterPro" id="IPR050148">
    <property type="entry name" value="Terpene_synthase-like"/>
</dbReference>
<comment type="caution">
    <text evidence="3">The sequence shown here is derived from an EMBL/GenBank/DDBJ whole genome shotgun (WGS) entry which is preliminary data.</text>
</comment>
<dbReference type="PANTHER" id="PTHR31739:SF25">
    <property type="entry name" value="(E,E)-GERANYLLINALOOL SYNTHASE"/>
    <property type="match status" value="1"/>
</dbReference>
<organism evidence="3 4">
    <name type="scientific">Adineta steineri</name>
    <dbReference type="NCBI Taxonomy" id="433720"/>
    <lineage>
        <taxon>Eukaryota</taxon>
        <taxon>Metazoa</taxon>
        <taxon>Spiralia</taxon>
        <taxon>Gnathifera</taxon>
        <taxon>Rotifera</taxon>
        <taxon>Eurotatoria</taxon>
        <taxon>Bdelloidea</taxon>
        <taxon>Adinetida</taxon>
        <taxon>Adinetidae</taxon>
        <taxon>Adineta</taxon>
    </lineage>
</organism>
<dbReference type="PANTHER" id="PTHR31739">
    <property type="entry name" value="ENT-COPALYL DIPHOSPHATE SYNTHASE, CHLOROPLASTIC"/>
    <property type="match status" value="1"/>
</dbReference>
<protein>
    <submittedName>
        <fullName evidence="3">Uncharacterized protein</fullName>
    </submittedName>
</protein>
<evidence type="ECO:0000313" key="4">
    <source>
        <dbReference type="Proteomes" id="UP000663832"/>
    </source>
</evidence>
<dbReference type="EMBL" id="CAJNOM010000023">
    <property type="protein sequence ID" value="CAF0830535.1"/>
    <property type="molecule type" value="Genomic_DNA"/>
</dbReference>
<name>A0A814HVM6_9BILA</name>